<sequence length="465" mass="50442">MSRSPPERRVDSNEGQEAAASGGRNVGRRWRRGGDSSSSRPRSAEAVWPEHFVEAVAAQVAVDAARDGGRLAAAPAVVAVFQVCSTWRAISQSELLWQDLVGRIWNRRLPSFPSWRDDFIHLHRTAANFRSRRSTHSRLLAPSAAVHSCRRMTISEHHLAAGFLDGSVRLFDLPGGRPLATFHVDPHRDRLGPFSHAVAGIVLEEAGRRLAFASQDGDVHVATLGGNSGSVRRAHIGSLMEFGILVDFAGDDRRWVGLFAGPPGWSWHVWDASTEEVLYRGGTLTDPDGVAAWHMLTDASVPAVGRVRMAAPGVAVGCTVSSMEVMDVDGITGRRLNRVDLRHGAVVGSVDAGEGRAVVVDSRGLAKVLHVPALHEICCFSTVRTGEQLQQRPPRQQGEMEGCMNWGYVVVCAAGGVRVWDARTGEYLYSFRERVGEVSAVAAGDRYVGAWANDTGLHVWDYGAL</sequence>
<evidence type="ECO:0008006" key="4">
    <source>
        <dbReference type="Google" id="ProtNLM"/>
    </source>
</evidence>
<evidence type="ECO:0000313" key="2">
    <source>
        <dbReference type="EMBL" id="WOL07681.1"/>
    </source>
</evidence>
<gene>
    <name evidence="2" type="ORF">Cni_G16428</name>
</gene>
<dbReference type="Gene3D" id="2.130.10.10">
    <property type="entry name" value="YVTN repeat-like/Quinoprotein amine dehydrogenase"/>
    <property type="match status" value="2"/>
</dbReference>
<dbReference type="InterPro" id="IPR036047">
    <property type="entry name" value="F-box-like_dom_sf"/>
</dbReference>
<dbReference type="PANTHER" id="PTHR19855">
    <property type="entry name" value="WD40 REPEAT PROTEIN 12, 37"/>
    <property type="match status" value="1"/>
</dbReference>
<feature type="region of interest" description="Disordered" evidence="1">
    <location>
        <begin position="1"/>
        <end position="44"/>
    </location>
</feature>
<evidence type="ECO:0000256" key="1">
    <source>
        <dbReference type="SAM" id="MobiDB-lite"/>
    </source>
</evidence>
<keyword evidence="3" id="KW-1185">Reference proteome</keyword>
<accession>A0AAQ3QFM9</accession>
<dbReference type="SUPFAM" id="SSF50978">
    <property type="entry name" value="WD40 repeat-like"/>
    <property type="match status" value="1"/>
</dbReference>
<organism evidence="2 3">
    <name type="scientific">Canna indica</name>
    <name type="common">Indian-shot</name>
    <dbReference type="NCBI Taxonomy" id="4628"/>
    <lineage>
        <taxon>Eukaryota</taxon>
        <taxon>Viridiplantae</taxon>
        <taxon>Streptophyta</taxon>
        <taxon>Embryophyta</taxon>
        <taxon>Tracheophyta</taxon>
        <taxon>Spermatophyta</taxon>
        <taxon>Magnoliopsida</taxon>
        <taxon>Liliopsida</taxon>
        <taxon>Zingiberales</taxon>
        <taxon>Cannaceae</taxon>
        <taxon>Canna</taxon>
    </lineage>
</organism>
<dbReference type="InterPro" id="IPR015943">
    <property type="entry name" value="WD40/YVTN_repeat-like_dom_sf"/>
</dbReference>
<dbReference type="EMBL" id="CP136894">
    <property type="protein sequence ID" value="WOL07681.1"/>
    <property type="molecule type" value="Genomic_DNA"/>
</dbReference>
<feature type="compositionally biased region" description="Basic and acidic residues" evidence="1">
    <location>
        <begin position="1"/>
        <end position="12"/>
    </location>
</feature>
<name>A0AAQ3QFM9_9LILI</name>
<dbReference type="Proteomes" id="UP001327560">
    <property type="component" value="Chromosome 5"/>
</dbReference>
<protein>
    <recommendedName>
        <fullName evidence="4">Transcriptional regulator STERILE APETALA</fullName>
    </recommendedName>
</protein>
<dbReference type="InterPro" id="IPR036322">
    <property type="entry name" value="WD40_repeat_dom_sf"/>
</dbReference>
<dbReference type="PANTHER" id="PTHR19855:SF31">
    <property type="entry name" value="TRANSCRIPTIONAL REGULATOR STERILE APETALA"/>
    <property type="match status" value="1"/>
</dbReference>
<reference evidence="2 3" key="1">
    <citation type="submission" date="2023-10" db="EMBL/GenBank/DDBJ databases">
        <title>Chromosome-scale genome assembly provides insights into flower coloration mechanisms of Canna indica.</title>
        <authorList>
            <person name="Li C."/>
        </authorList>
    </citation>
    <scope>NUCLEOTIDE SEQUENCE [LARGE SCALE GENOMIC DNA]</scope>
    <source>
        <tissue evidence="2">Flower</tissue>
    </source>
</reference>
<dbReference type="SUPFAM" id="SSF81383">
    <property type="entry name" value="F-box domain"/>
    <property type="match status" value="1"/>
</dbReference>
<dbReference type="AlphaFoldDB" id="A0AAQ3QFM9"/>
<evidence type="ECO:0000313" key="3">
    <source>
        <dbReference type="Proteomes" id="UP001327560"/>
    </source>
</evidence>
<proteinExistence type="predicted"/>